<proteinExistence type="predicted"/>
<feature type="domain" description="C2H2-type" evidence="1">
    <location>
        <begin position="232"/>
        <end position="255"/>
    </location>
</feature>
<accession>A0A0N4WP07</accession>
<reference evidence="2 3" key="2">
    <citation type="submission" date="2018-11" db="EMBL/GenBank/DDBJ databases">
        <authorList>
            <consortium name="Pathogen Informatics"/>
        </authorList>
    </citation>
    <scope>NUCLEOTIDE SEQUENCE [LARGE SCALE GENOMIC DNA]</scope>
    <source>
        <strain evidence="2 3">MHpl1</strain>
    </source>
</reference>
<evidence type="ECO:0000313" key="3">
    <source>
        <dbReference type="Proteomes" id="UP000268014"/>
    </source>
</evidence>
<evidence type="ECO:0000313" key="4">
    <source>
        <dbReference type="WBParaSite" id="HPLM_0001305701-mRNA-1"/>
    </source>
</evidence>
<organism evidence="4">
    <name type="scientific">Haemonchus placei</name>
    <name type="common">Barber's pole worm</name>
    <dbReference type="NCBI Taxonomy" id="6290"/>
    <lineage>
        <taxon>Eukaryota</taxon>
        <taxon>Metazoa</taxon>
        <taxon>Ecdysozoa</taxon>
        <taxon>Nematoda</taxon>
        <taxon>Chromadorea</taxon>
        <taxon>Rhabditida</taxon>
        <taxon>Rhabditina</taxon>
        <taxon>Rhabditomorpha</taxon>
        <taxon>Strongyloidea</taxon>
        <taxon>Trichostrongylidae</taxon>
        <taxon>Haemonchus</taxon>
    </lineage>
</organism>
<evidence type="ECO:0000259" key="1">
    <source>
        <dbReference type="SMART" id="SM00355"/>
    </source>
</evidence>
<reference evidence="4" key="1">
    <citation type="submission" date="2017-02" db="UniProtKB">
        <authorList>
            <consortium name="WormBaseParasite"/>
        </authorList>
    </citation>
    <scope>IDENTIFICATION</scope>
</reference>
<protein>
    <submittedName>
        <fullName evidence="4">C2H2-type domain-containing protein</fullName>
    </submittedName>
</protein>
<dbReference type="EMBL" id="UZAF01018064">
    <property type="protein sequence ID" value="VDO47671.1"/>
    <property type="molecule type" value="Genomic_DNA"/>
</dbReference>
<sequence>MEAFLEQLRVLRFQFDALSSEDHEDALGNGFSIDLTAVAETVCEMRDASVRRRFEKEIELTLAWEAEKMIAERFVGDWSSLNCFNDPTTSSYNFESPSIFESNNRRKDAEFTWDGLPNRADICSEDKRKTASAFMEKSELRSSHVPKATSRLKGSLGEDNEAYQHFDEQVLSGIGITSSASSPTSRAGNAVGKENRLVCATCGFSANNRKALYRHGLKTQHVLRESNSSGSLMCSLCSFRTNKVFNYNRHMKRFHRDALKES</sequence>
<evidence type="ECO:0000313" key="2">
    <source>
        <dbReference type="EMBL" id="VDO47671.1"/>
    </source>
</evidence>
<dbReference type="InterPro" id="IPR013087">
    <property type="entry name" value="Znf_C2H2_type"/>
</dbReference>
<dbReference type="OrthoDB" id="5870901at2759"/>
<gene>
    <name evidence="2" type="ORF">HPLM_LOCUS13049</name>
</gene>
<dbReference type="WBParaSite" id="HPLM_0001305701-mRNA-1">
    <property type="protein sequence ID" value="HPLM_0001305701-mRNA-1"/>
    <property type="gene ID" value="HPLM_0001305701"/>
</dbReference>
<dbReference type="SMART" id="SM00355">
    <property type="entry name" value="ZnF_C2H2"/>
    <property type="match status" value="2"/>
</dbReference>
<dbReference type="OMA" id="CATCGFS"/>
<dbReference type="AlphaFoldDB" id="A0A0N4WP07"/>
<keyword evidence="3" id="KW-1185">Reference proteome</keyword>
<name>A0A0N4WP07_HAEPC</name>
<dbReference type="Gene3D" id="3.30.160.60">
    <property type="entry name" value="Classic Zinc Finger"/>
    <property type="match status" value="1"/>
</dbReference>
<feature type="domain" description="C2H2-type" evidence="1">
    <location>
        <begin position="197"/>
        <end position="221"/>
    </location>
</feature>
<dbReference type="Proteomes" id="UP000268014">
    <property type="component" value="Unassembled WGS sequence"/>
</dbReference>